<evidence type="ECO:0000313" key="4">
    <source>
        <dbReference type="Proteomes" id="UP000054845"/>
    </source>
</evidence>
<name>A0A0P1BEW4_9BASI</name>
<dbReference type="STRING" id="401625.A0A0P1BEW4"/>
<feature type="region of interest" description="Disordered" evidence="1">
    <location>
        <begin position="157"/>
        <end position="340"/>
    </location>
</feature>
<keyword evidence="2" id="KW-0472">Membrane</keyword>
<feature type="compositionally biased region" description="Polar residues" evidence="1">
    <location>
        <begin position="639"/>
        <end position="655"/>
    </location>
</feature>
<proteinExistence type="predicted"/>
<feature type="region of interest" description="Disordered" evidence="1">
    <location>
        <begin position="750"/>
        <end position="816"/>
    </location>
</feature>
<feature type="compositionally biased region" description="Polar residues" evidence="1">
    <location>
        <begin position="1340"/>
        <end position="1356"/>
    </location>
</feature>
<feature type="region of interest" description="Disordered" evidence="1">
    <location>
        <begin position="365"/>
        <end position="405"/>
    </location>
</feature>
<feature type="compositionally biased region" description="Low complexity" evidence="1">
    <location>
        <begin position="777"/>
        <end position="786"/>
    </location>
</feature>
<feature type="compositionally biased region" description="Polar residues" evidence="1">
    <location>
        <begin position="421"/>
        <end position="430"/>
    </location>
</feature>
<feature type="compositionally biased region" description="Polar residues" evidence="1">
    <location>
        <begin position="315"/>
        <end position="335"/>
    </location>
</feature>
<feature type="transmembrane region" description="Helical" evidence="2">
    <location>
        <begin position="1498"/>
        <end position="1519"/>
    </location>
</feature>
<feature type="compositionally biased region" description="Polar residues" evidence="1">
    <location>
        <begin position="1442"/>
        <end position="1466"/>
    </location>
</feature>
<feature type="region of interest" description="Disordered" evidence="1">
    <location>
        <begin position="413"/>
        <end position="432"/>
    </location>
</feature>
<feature type="compositionally biased region" description="Polar residues" evidence="1">
    <location>
        <begin position="374"/>
        <end position="384"/>
    </location>
</feature>
<feature type="compositionally biased region" description="Polar residues" evidence="1">
    <location>
        <begin position="1325"/>
        <end position="1334"/>
    </location>
</feature>
<keyword evidence="4" id="KW-1185">Reference proteome</keyword>
<evidence type="ECO:0000256" key="2">
    <source>
        <dbReference type="SAM" id="Phobius"/>
    </source>
</evidence>
<feature type="compositionally biased region" description="Pro residues" evidence="1">
    <location>
        <begin position="284"/>
        <end position="299"/>
    </location>
</feature>
<organism evidence="3 4">
    <name type="scientific">Ceraceosorus bombacis</name>
    <dbReference type="NCBI Taxonomy" id="401625"/>
    <lineage>
        <taxon>Eukaryota</taxon>
        <taxon>Fungi</taxon>
        <taxon>Dikarya</taxon>
        <taxon>Basidiomycota</taxon>
        <taxon>Ustilaginomycotina</taxon>
        <taxon>Exobasidiomycetes</taxon>
        <taxon>Ceraceosorales</taxon>
        <taxon>Ceraceosoraceae</taxon>
        <taxon>Ceraceosorus</taxon>
    </lineage>
</organism>
<keyword evidence="2" id="KW-1133">Transmembrane helix</keyword>
<feature type="compositionally biased region" description="Low complexity" evidence="1">
    <location>
        <begin position="1357"/>
        <end position="1373"/>
    </location>
</feature>
<feature type="region of interest" description="Disordered" evidence="1">
    <location>
        <begin position="841"/>
        <end position="897"/>
    </location>
</feature>
<feature type="compositionally biased region" description="Polar residues" evidence="1">
    <location>
        <begin position="498"/>
        <end position="509"/>
    </location>
</feature>
<feature type="region of interest" description="Disordered" evidence="1">
    <location>
        <begin position="947"/>
        <end position="966"/>
    </location>
</feature>
<feature type="compositionally biased region" description="Basic and acidic residues" evidence="1">
    <location>
        <begin position="1037"/>
        <end position="1048"/>
    </location>
</feature>
<evidence type="ECO:0000256" key="1">
    <source>
        <dbReference type="SAM" id="MobiDB-lite"/>
    </source>
</evidence>
<keyword evidence="2" id="KW-0812">Transmembrane</keyword>
<dbReference type="EMBL" id="CCYA01000238">
    <property type="protein sequence ID" value="CEH13997.1"/>
    <property type="molecule type" value="Genomic_DNA"/>
</dbReference>
<feature type="region of interest" description="Disordered" evidence="1">
    <location>
        <begin position="974"/>
        <end position="1020"/>
    </location>
</feature>
<feature type="compositionally biased region" description="Polar residues" evidence="1">
    <location>
        <begin position="247"/>
        <end position="268"/>
    </location>
</feature>
<feature type="region of interest" description="Disordered" evidence="1">
    <location>
        <begin position="1282"/>
        <end position="1373"/>
    </location>
</feature>
<feature type="region of interest" description="Disordered" evidence="1">
    <location>
        <begin position="468"/>
        <end position="509"/>
    </location>
</feature>
<accession>A0A0P1BEW4</accession>
<feature type="region of interest" description="Disordered" evidence="1">
    <location>
        <begin position="1"/>
        <end position="80"/>
    </location>
</feature>
<feature type="compositionally biased region" description="Gly residues" evidence="1">
    <location>
        <begin position="23"/>
        <end position="35"/>
    </location>
</feature>
<feature type="transmembrane region" description="Helical" evidence="2">
    <location>
        <begin position="1225"/>
        <end position="1244"/>
    </location>
</feature>
<reference evidence="4" key="1">
    <citation type="submission" date="2014-09" db="EMBL/GenBank/DDBJ databases">
        <authorList>
            <person name="Sharma Rahul"/>
            <person name="Thines Marco"/>
        </authorList>
    </citation>
    <scope>NUCLEOTIDE SEQUENCE [LARGE SCALE GENOMIC DNA]</scope>
</reference>
<feature type="region of interest" description="Disordered" evidence="1">
    <location>
        <begin position="1035"/>
        <end position="1059"/>
    </location>
</feature>
<feature type="compositionally biased region" description="Basic residues" evidence="1">
    <location>
        <begin position="883"/>
        <end position="895"/>
    </location>
</feature>
<evidence type="ECO:0000313" key="3">
    <source>
        <dbReference type="EMBL" id="CEH13997.1"/>
    </source>
</evidence>
<sequence>MASASAAPARPLRHKTSTLRPGAGHGMGTGSGSGAGLWLSGSAEAADDAKMEATAQQQAKEEPREPPTSATLSKRSSAQRTYHIAAEELIARSPTASGDAGLQRWNALEAQRSAQVSTDEEVDLNLSFDFTSQLEGQTRSPVEKLKKRVASTVERMSATLDDQQDGVSMQVAPPSPNAPSPARGMSEAAKWETRQRKRPPAPLFFLRSGKSSKGAHTTGDRADGVEVSHFSPITPAANEIEALPITPLSSTKRSADAQTSIDSQQRSAPSTPRSGRFSSSSSPRPDPPATLPPTEPLPALPTGADISALVKQQRLRAQQNQWRKPSLTKGQQNASLDLALPRPSHESVEVLASAASDPAYDYRKHLSRHHQHAASKSLTSSTAERSSKSVRRRHRARNSESSVESFATAATGVFPAVTTDEPANTNTNDTLMPLPRGNALGLDTGSAATALQNGPSLEVQTRTLAYPPSEAKTSPGTPFSALFSEPGTARTVGGGSEYTRSTASEVGTPSGTFSKLTAAVSGKRRGSLADALLSSPPPLSAADMLRGHSAPTGSLFRDVIEEEHLAPKAERERTTSIPRSETLEWINAQKAISVDDAEDGALVKVPPTSVATHELRSGVKRRVSEVKGPWPQSPLLLDASSSEKPSPTVSVSGQTAHKRLSLGPKFGAGIGLGLSQAPSSDAIVPHGLQGPVAVHRAAISPAHGLQIPGDAGAKLSPSLATSVLESNDQSLRPSPSMSSSVEGFACNVTPPAPTHALPDTEHTVSSPPVLDADRTPRAPARARTATVAGDVERNSALSLVPETANTQPSRSRSKAHSSAASGWGALANLRWGNKFFSIASSSGLTSHDTDTQATSEKRSPPMRSLTLLEKRDTRDRDGAAVAAHRRASYGHRRSHSREDLAGIFPHLERSQPSASGREAGIASAPATAILPSTPRFSSLLEDVEGVAAKPEAAHVQSRDNNRVKRRSRIRYLSNGHEIHLDMGEPNSPAPSREQPQRPGSLPLDAIKSPRVAASPSGWTPRLHFGPLWGSTAAASRADQRVGRTEAENSSRPVTPGSPWLDFAEGDGGLQASQDRAEYLAAQADQEQQSAQPLIEEEGIRRRGAGHQSTPSLPPTATIIPFGWATGASKRSSGSARVLLHDSGAAAGTVINVEDSQRRPVQTAGGPPGHGRPMSIFVPSAAIQEHLMRNAALQVSRMRRRRSHFPLPLGGPHAKLDLTSVPSKTLFFAGFLGMPWLWLIGGWWLSSEGRIATRAPAKVEFWQHEASMREAAERDAASRLGGAVFPSQGSAERGEGTPASDAAGEQAGVATSGSGATMIEHPADVSNGTTHTLRTMRSHATVRSNASSAWADTSSRESPQSHSIPRSSRRSVSSILGSNPEIALMRSPVRSGEATAVPQPETVLALAPVRESRERASSRPPSVEALRAVLGDRDTRVQVHEAAQQTASSGTPPNSTMPHSSIPNGQPRTHKRSRSIGERVNAAIDHWAGLERFVLLNRIAAIVATLVVIYGSAAAVTVIVGSF</sequence>
<feature type="region of interest" description="Disordered" evidence="1">
    <location>
        <begin position="1441"/>
        <end position="1474"/>
    </location>
</feature>
<protein>
    <submittedName>
        <fullName evidence="3">Uncharacterized protein</fullName>
    </submittedName>
</protein>
<dbReference type="OrthoDB" id="3367101at2759"/>
<feature type="compositionally biased region" description="Low complexity" evidence="1">
    <location>
        <begin position="1"/>
        <end position="10"/>
    </location>
</feature>
<feature type="compositionally biased region" description="Low complexity" evidence="1">
    <location>
        <begin position="269"/>
        <end position="283"/>
    </location>
</feature>
<feature type="compositionally biased region" description="Basic and acidic residues" evidence="1">
    <location>
        <begin position="868"/>
        <end position="878"/>
    </location>
</feature>
<feature type="compositionally biased region" description="Basic and acidic residues" evidence="1">
    <location>
        <begin position="847"/>
        <end position="859"/>
    </location>
</feature>
<feature type="region of interest" description="Disordered" evidence="1">
    <location>
        <begin position="626"/>
        <end position="656"/>
    </location>
</feature>
<feature type="compositionally biased region" description="Polar residues" evidence="1">
    <location>
        <begin position="68"/>
        <end position="80"/>
    </location>
</feature>
<dbReference type="Proteomes" id="UP000054845">
    <property type="component" value="Unassembled WGS sequence"/>
</dbReference>